<dbReference type="PANTHER" id="PTHR36813">
    <property type="entry name" value="TRANSMEMBRANE PROTEIN"/>
    <property type="match status" value="1"/>
</dbReference>
<dbReference type="AlphaFoldDB" id="A0A8T2TF61"/>
<reference evidence="2" key="1">
    <citation type="submission" date="2021-08" db="EMBL/GenBank/DDBJ databases">
        <title>WGS assembly of Ceratopteris richardii.</title>
        <authorList>
            <person name="Marchant D.B."/>
            <person name="Chen G."/>
            <person name="Jenkins J."/>
            <person name="Shu S."/>
            <person name="Leebens-Mack J."/>
            <person name="Grimwood J."/>
            <person name="Schmutz J."/>
            <person name="Soltis P."/>
            <person name="Soltis D."/>
            <person name="Chen Z.-H."/>
        </authorList>
    </citation>
    <scope>NUCLEOTIDE SEQUENCE</scope>
    <source>
        <strain evidence="2">Whitten #5841</strain>
        <tissue evidence="2">Leaf</tissue>
    </source>
</reference>
<sequence length="90" mass="9625">MGNVCCLDEPATKDTEALNPHQEQPPSSQVKAERDAEARAMAASAAQQRAENFEKTAHGRAARAHAEAASKKSSPASRPEEPVLKWQMGG</sequence>
<feature type="region of interest" description="Disordered" evidence="1">
    <location>
        <begin position="1"/>
        <end position="90"/>
    </location>
</feature>
<evidence type="ECO:0000313" key="2">
    <source>
        <dbReference type="EMBL" id="KAH7421931.1"/>
    </source>
</evidence>
<organism evidence="2 3">
    <name type="scientific">Ceratopteris richardii</name>
    <name type="common">Triangle waterfern</name>
    <dbReference type="NCBI Taxonomy" id="49495"/>
    <lineage>
        <taxon>Eukaryota</taxon>
        <taxon>Viridiplantae</taxon>
        <taxon>Streptophyta</taxon>
        <taxon>Embryophyta</taxon>
        <taxon>Tracheophyta</taxon>
        <taxon>Polypodiopsida</taxon>
        <taxon>Polypodiidae</taxon>
        <taxon>Polypodiales</taxon>
        <taxon>Pteridineae</taxon>
        <taxon>Pteridaceae</taxon>
        <taxon>Parkerioideae</taxon>
        <taxon>Ceratopteris</taxon>
    </lineage>
</organism>
<evidence type="ECO:0000313" key="3">
    <source>
        <dbReference type="Proteomes" id="UP000825935"/>
    </source>
</evidence>
<protein>
    <submittedName>
        <fullName evidence="2">Uncharacterized protein</fullName>
    </submittedName>
</protein>
<evidence type="ECO:0000256" key="1">
    <source>
        <dbReference type="SAM" id="MobiDB-lite"/>
    </source>
</evidence>
<accession>A0A8T2TF61</accession>
<dbReference type="EMBL" id="CM035418">
    <property type="protein sequence ID" value="KAH7421931.1"/>
    <property type="molecule type" value="Genomic_DNA"/>
</dbReference>
<name>A0A8T2TF61_CERRI</name>
<proteinExistence type="predicted"/>
<dbReference type="Proteomes" id="UP000825935">
    <property type="component" value="Chromosome 13"/>
</dbReference>
<feature type="compositionally biased region" description="Polar residues" evidence="1">
    <location>
        <begin position="21"/>
        <end position="30"/>
    </location>
</feature>
<feature type="compositionally biased region" description="Low complexity" evidence="1">
    <location>
        <begin position="39"/>
        <end position="50"/>
    </location>
</feature>
<keyword evidence="3" id="KW-1185">Reference proteome</keyword>
<comment type="caution">
    <text evidence="2">The sequence shown here is derived from an EMBL/GenBank/DDBJ whole genome shotgun (WGS) entry which is preliminary data.</text>
</comment>
<dbReference type="PANTHER" id="PTHR36813:SF1">
    <property type="entry name" value="TRANSMEMBRANE PROTEIN"/>
    <property type="match status" value="1"/>
</dbReference>
<gene>
    <name evidence="2" type="ORF">KP509_13G081900</name>
</gene>